<keyword evidence="3 7" id="KW-1133">Transmembrane helix</keyword>
<dbReference type="InterPro" id="IPR049326">
    <property type="entry name" value="Rhodopsin_dom_fungi"/>
</dbReference>
<evidence type="ECO:0000256" key="3">
    <source>
        <dbReference type="ARBA" id="ARBA00022989"/>
    </source>
</evidence>
<dbReference type="STRING" id="158607.A0A2P5I510"/>
<dbReference type="InterPro" id="IPR052337">
    <property type="entry name" value="SAT4-like"/>
</dbReference>
<protein>
    <recommendedName>
        <fullName evidence="8">Rhodopsin domain-containing protein</fullName>
    </recommendedName>
</protein>
<evidence type="ECO:0000256" key="7">
    <source>
        <dbReference type="SAM" id="Phobius"/>
    </source>
</evidence>
<dbReference type="AlphaFoldDB" id="A0A2P5I510"/>
<feature type="region of interest" description="Disordered" evidence="6">
    <location>
        <begin position="336"/>
        <end position="381"/>
    </location>
</feature>
<keyword evidence="4 7" id="KW-0472">Membrane</keyword>
<dbReference type="Proteomes" id="UP000094444">
    <property type="component" value="Unassembled WGS sequence"/>
</dbReference>
<evidence type="ECO:0000313" key="9">
    <source>
        <dbReference type="EMBL" id="POS77585.1"/>
    </source>
</evidence>
<feature type="domain" description="Rhodopsin" evidence="8">
    <location>
        <begin position="45"/>
        <end position="284"/>
    </location>
</feature>
<feature type="transmembrane region" description="Helical" evidence="7">
    <location>
        <begin position="224"/>
        <end position="250"/>
    </location>
</feature>
<evidence type="ECO:0000313" key="10">
    <source>
        <dbReference type="Proteomes" id="UP000094444"/>
    </source>
</evidence>
<dbReference type="GO" id="GO:0016020">
    <property type="term" value="C:membrane"/>
    <property type="evidence" value="ECO:0007669"/>
    <property type="project" value="UniProtKB-SubCell"/>
</dbReference>
<dbReference type="OrthoDB" id="5429740at2759"/>
<feature type="transmembrane region" description="Helical" evidence="7">
    <location>
        <begin position="270"/>
        <end position="289"/>
    </location>
</feature>
<evidence type="ECO:0000256" key="6">
    <source>
        <dbReference type="SAM" id="MobiDB-lite"/>
    </source>
</evidence>
<feature type="transmembrane region" description="Helical" evidence="7">
    <location>
        <begin position="140"/>
        <end position="163"/>
    </location>
</feature>
<proteinExistence type="inferred from homology"/>
<dbReference type="PANTHER" id="PTHR33048:SF47">
    <property type="entry name" value="INTEGRAL MEMBRANE PROTEIN-RELATED"/>
    <property type="match status" value="1"/>
</dbReference>
<keyword evidence="2 7" id="KW-0812">Transmembrane</keyword>
<evidence type="ECO:0000259" key="8">
    <source>
        <dbReference type="Pfam" id="PF20684"/>
    </source>
</evidence>
<evidence type="ECO:0000256" key="4">
    <source>
        <dbReference type="ARBA" id="ARBA00023136"/>
    </source>
</evidence>
<feature type="transmembrane region" description="Helical" evidence="7">
    <location>
        <begin position="30"/>
        <end position="49"/>
    </location>
</feature>
<comment type="subcellular location">
    <subcellularLocation>
        <location evidence="1">Membrane</location>
        <topology evidence="1">Multi-pass membrane protein</topology>
    </subcellularLocation>
</comment>
<feature type="transmembrane region" description="Helical" evidence="7">
    <location>
        <begin position="187"/>
        <end position="212"/>
    </location>
</feature>
<name>A0A2P5I510_DIAHE</name>
<accession>A0A2P5I510</accession>
<feature type="transmembrane region" description="Helical" evidence="7">
    <location>
        <begin position="61"/>
        <end position="83"/>
    </location>
</feature>
<keyword evidence="10" id="KW-1185">Reference proteome</keyword>
<comment type="similarity">
    <text evidence="5">Belongs to the SAT4 family.</text>
</comment>
<organism evidence="9 10">
    <name type="scientific">Diaporthe helianthi</name>
    <dbReference type="NCBI Taxonomy" id="158607"/>
    <lineage>
        <taxon>Eukaryota</taxon>
        <taxon>Fungi</taxon>
        <taxon>Dikarya</taxon>
        <taxon>Ascomycota</taxon>
        <taxon>Pezizomycotina</taxon>
        <taxon>Sordariomycetes</taxon>
        <taxon>Sordariomycetidae</taxon>
        <taxon>Diaporthales</taxon>
        <taxon>Diaporthaceae</taxon>
        <taxon>Diaporthe</taxon>
    </lineage>
</organism>
<dbReference type="Pfam" id="PF20684">
    <property type="entry name" value="Fung_rhodopsin"/>
    <property type="match status" value="1"/>
</dbReference>
<comment type="caution">
    <text evidence="9">The sequence shown here is derived from an EMBL/GenBank/DDBJ whole genome shotgun (WGS) entry which is preliminary data.</text>
</comment>
<evidence type="ECO:0000256" key="2">
    <source>
        <dbReference type="ARBA" id="ARBA00022692"/>
    </source>
</evidence>
<dbReference type="InParanoid" id="A0A2P5I510"/>
<sequence>MTIDAAVIERFGPPPPGIDLSESQMPGTKVGGIVLVAVATLSVLLRLGSRLVQDAGLRADDYWIVAALAFSIATCVLTIEMVGAGAGRHVWALSTEEVVKTSLYLFALCTVYALAAMTIKLSIILLYIRVFSMSQLGFRRCIYAGLFFALALSAVFIMVIMGACRPLQYFWTRYDGVSEGTCIDTGIFFAAFSVLNVSLDVFLLVLPIPMVLKLHMSARKKVIVCALMLLGIFACAAGMIRIYYVILFAVAKDHTWAMGPVGLWLSVEPAIGVVTTCLANVMPLYYWVLEKVNPGSHEERTNRPRSSDYRGLERTPLHTVIEGKLVLRPREDDEVRLTTLATAGRQESTEEEGDQESHGRGIRVTSDVTVTVSKGPERSSK</sequence>
<reference evidence="9" key="1">
    <citation type="submission" date="2017-09" db="EMBL/GenBank/DDBJ databases">
        <title>Polyketide synthases of a Diaporthe helianthi virulent isolate.</title>
        <authorList>
            <person name="Baroncelli R."/>
        </authorList>
    </citation>
    <scope>NUCLEOTIDE SEQUENCE [LARGE SCALE GENOMIC DNA]</scope>
    <source>
        <strain evidence="9">7/96</strain>
    </source>
</reference>
<gene>
    <name evidence="9" type="ORF">DHEL01_v204023</name>
</gene>
<dbReference type="EMBL" id="MAVT02000257">
    <property type="protein sequence ID" value="POS77585.1"/>
    <property type="molecule type" value="Genomic_DNA"/>
</dbReference>
<dbReference type="PANTHER" id="PTHR33048">
    <property type="entry name" value="PTH11-LIKE INTEGRAL MEMBRANE PROTEIN (AFU_ORTHOLOGUE AFUA_5G11245)"/>
    <property type="match status" value="1"/>
</dbReference>
<evidence type="ECO:0000256" key="1">
    <source>
        <dbReference type="ARBA" id="ARBA00004141"/>
    </source>
</evidence>
<evidence type="ECO:0000256" key="5">
    <source>
        <dbReference type="ARBA" id="ARBA00038359"/>
    </source>
</evidence>
<feature type="transmembrane region" description="Helical" evidence="7">
    <location>
        <begin position="103"/>
        <end position="128"/>
    </location>
</feature>